<dbReference type="RefSeq" id="WP_016849827.1">
    <property type="nucleotide sequence ID" value="NZ_CP026334.1"/>
</dbReference>
<dbReference type="SUPFAM" id="SSF55874">
    <property type="entry name" value="ATPase domain of HSP90 chaperone/DNA topoisomerase II/histidine kinase"/>
    <property type="match status" value="1"/>
</dbReference>
<protein>
    <recommendedName>
        <fullName evidence="1">Histidine kinase/HSP90-like ATPase domain-containing protein</fullName>
    </recommendedName>
</protein>
<dbReference type="AlphaFoldDB" id="A0AAX0HTS2"/>
<dbReference type="EMBL" id="MKCQ01000024">
    <property type="protein sequence ID" value="OEY88060.1"/>
    <property type="molecule type" value="Genomic_DNA"/>
</dbReference>
<proteinExistence type="predicted"/>
<feature type="domain" description="Histidine kinase/HSP90-like ATPase" evidence="1">
    <location>
        <begin position="134"/>
        <end position="268"/>
    </location>
</feature>
<dbReference type="InterPro" id="IPR036890">
    <property type="entry name" value="HATPase_C_sf"/>
</dbReference>
<name>A0AAX0HTS2_XANCG</name>
<gene>
    <name evidence="2" type="ORF">BIY41_05960</name>
</gene>
<dbReference type="Proteomes" id="UP000175852">
    <property type="component" value="Unassembled WGS sequence"/>
</dbReference>
<sequence length="326" mass="36790">MGGGRKFKGSSFIEIPLRLECHTPDDWDILLALLRHIRRAALVDHLRRVVLNFHDVQFIAPEAAVTIVAEIQRCKEFCDKRTTITGTYPSSHNVASLLCDVGFFKALQIKPPALPKAFLRRTYLQIERHNQTIAEVADQLLDCFSEVFDFEGGDRKRLHVALVESMDNVFEHAYLPHSTRPDLIREWWLAGYADKDEGTISFTFYDQGAGIPSTIRARQGDRIRSYLSNWTDGRWIERALSKGVSRHGSKRRGHGLLKLREFIDRIDVEGSLRVIANRGFVTFNSDGRSAVSNTTKDLHGTLVSWQLRGITVQVPGATPGEVGHAT</sequence>
<evidence type="ECO:0000313" key="2">
    <source>
        <dbReference type="EMBL" id="OEY88060.1"/>
    </source>
</evidence>
<comment type="caution">
    <text evidence="2">The sequence shown here is derived from an EMBL/GenBank/DDBJ whole genome shotgun (WGS) entry which is preliminary data.</text>
</comment>
<accession>A0AAX0HTS2</accession>
<dbReference type="Pfam" id="PF13581">
    <property type="entry name" value="HATPase_c_2"/>
    <property type="match status" value="1"/>
</dbReference>
<reference evidence="2 3" key="1">
    <citation type="submission" date="2016-09" db="EMBL/GenBank/DDBJ databases">
        <authorList>
            <person name="Wen S.-F."/>
            <person name="Lo A.-C."/>
            <person name="Lin C.-J."/>
            <person name="Tseng T.-T."/>
        </authorList>
    </citation>
    <scope>NUCLEOTIDE SEQUENCE [LARGE SCALE GENOMIC DNA]</scope>
    <source>
        <strain evidence="2 3">12609</strain>
    </source>
</reference>
<evidence type="ECO:0000259" key="1">
    <source>
        <dbReference type="Pfam" id="PF13581"/>
    </source>
</evidence>
<dbReference type="InterPro" id="IPR003594">
    <property type="entry name" value="HATPase_dom"/>
</dbReference>
<dbReference type="Gene3D" id="3.30.565.10">
    <property type="entry name" value="Histidine kinase-like ATPase, C-terminal domain"/>
    <property type="match status" value="1"/>
</dbReference>
<organism evidence="2 3">
    <name type="scientific">Xanthomonas campestris pv. glycines</name>
    <dbReference type="NCBI Taxonomy" id="473421"/>
    <lineage>
        <taxon>Bacteria</taxon>
        <taxon>Pseudomonadati</taxon>
        <taxon>Pseudomonadota</taxon>
        <taxon>Gammaproteobacteria</taxon>
        <taxon>Lysobacterales</taxon>
        <taxon>Lysobacteraceae</taxon>
        <taxon>Xanthomonas</taxon>
    </lineage>
</organism>
<evidence type="ECO:0000313" key="3">
    <source>
        <dbReference type="Proteomes" id="UP000175852"/>
    </source>
</evidence>